<keyword evidence="3" id="KW-1185">Reference proteome</keyword>
<sequence length="135" mass="14845">MSVTLGFVSMICRDIDHQSGFYREVFELPEATELFSEHFCALRIGPTILAFHSPAAIDLLGLPADTEPGNSNNSFWTFEAESDDAVGTLTDRAVRVGAAVVKAPYRTYYGAWQSVLSDPEGNVFRINRTDARLPG</sequence>
<dbReference type="Proteomes" id="UP000466307">
    <property type="component" value="Unassembled WGS sequence"/>
</dbReference>
<name>A0A7K3LNB0_9ACTN</name>
<dbReference type="InterPro" id="IPR041581">
    <property type="entry name" value="Glyoxalase_6"/>
</dbReference>
<proteinExistence type="predicted"/>
<evidence type="ECO:0000313" key="2">
    <source>
        <dbReference type="EMBL" id="NDK89725.1"/>
    </source>
</evidence>
<keyword evidence="2" id="KW-0223">Dioxygenase</keyword>
<keyword evidence="2" id="KW-0560">Oxidoreductase</keyword>
<dbReference type="Pfam" id="PF18029">
    <property type="entry name" value="Glyoxalase_6"/>
    <property type="match status" value="1"/>
</dbReference>
<dbReference type="SUPFAM" id="SSF54593">
    <property type="entry name" value="Glyoxalase/Bleomycin resistance protein/Dihydroxybiphenyl dioxygenase"/>
    <property type="match status" value="1"/>
</dbReference>
<dbReference type="EMBL" id="JAADZU010000023">
    <property type="protein sequence ID" value="NDK89725.1"/>
    <property type="molecule type" value="Genomic_DNA"/>
</dbReference>
<reference evidence="2 3" key="1">
    <citation type="submission" date="2020-01" db="EMBL/GenBank/DDBJ databases">
        <title>Investigation of new actinobacteria for the biodesulphurisation of diesel fuel.</title>
        <authorList>
            <person name="Athi Narayanan S.M."/>
        </authorList>
    </citation>
    <scope>NUCLEOTIDE SEQUENCE [LARGE SCALE GENOMIC DNA]</scope>
    <source>
        <strain evidence="2 3">213E</strain>
    </source>
</reference>
<evidence type="ECO:0000313" key="3">
    <source>
        <dbReference type="Proteomes" id="UP000466307"/>
    </source>
</evidence>
<accession>A0A7K3LNB0</accession>
<comment type="caution">
    <text evidence="2">The sequence shown here is derived from an EMBL/GenBank/DDBJ whole genome shotgun (WGS) entry which is preliminary data.</text>
</comment>
<dbReference type="RefSeq" id="WP_059036703.1">
    <property type="nucleotide sequence ID" value="NZ_JAADZU010000023.1"/>
</dbReference>
<dbReference type="AlphaFoldDB" id="A0A7K3LNB0"/>
<dbReference type="InterPro" id="IPR029068">
    <property type="entry name" value="Glyas_Bleomycin-R_OHBP_Dase"/>
</dbReference>
<gene>
    <name evidence="2" type="ORF">GYA93_09065</name>
</gene>
<evidence type="ECO:0000259" key="1">
    <source>
        <dbReference type="Pfam" id="PF18029"/>
    </source>
</evidence>
<feature type="domain" description="Glyoxalase-like" evidence="1">
    <location>
        <begin position="12"/>
        <end position="126"/>
    </location>
</feature>
<dbReference type="GO" id="GO:0051213">
    <property type="term" value="F:dioxygenase activity"/>
    <property type="evidence" value="ECO:0007669"/>
    <property type="project" value="UniProtKB-KW"/>
</dbReference>
<dbReference type="Gene3D" id="3.10.180.10">
    <property type="entry name" value="2,3-Dihydroxybiphenyl 1,2-Dioxygenase, domain 1"/>
    <property type="match status" value="1"/>
</dbReference>
<organism evidence="2 3">
    <name type="scientific">Gordonia desulfuricans</name>
    <dbReference type="NCBI Taxonomy" id="89051"/>
    <lineage>
        <taxon>Bacteria</taxon>
        <taxon>Bacillati</taxon>
        <taxon>Actinomycetota</taxon>
        <taxon>Actinomycetes</taxon>
        <taxon>Mycobacteriales</taxon>
        <taxon>Gordoniaceae</taxon>
        <taxon>Gordonia</taxon>
    </lineage>
</organism>
<protein>
    <submittedName>
        <fullName evidence="2">Glyoxalase/bleomycin resistance/dioxygenase family protein</fullName>
    </submittedName>
</protein>